<dbReference type="Proteomes" id="UP001219933">
    <property type="component" value="Chromosome 1"/>
</dbReference>
<dbReference type="EMBL" id="CP119877">
    <property type="protein sequence ID" value="WFD34089.1"/>
    <property type="molecule type" value="Genomic_DNA"/>
</dbReference>
<sequence>MDRVTQLEDAFDTLVKVMASAIAYLSRKASHKQVNARIPLTVLGNTEALTDDDLASNRQELVADLIAQAKDVQWRISQLPDTSDDPNDNTHLAALETELHQANNEYREAVAEARDLCAQLDKLVDRLCDEQQSLRTLLDD</sequence>
<gene>
    <name evidence="10" type="ORF">MCUN1_000921</name>
</gene>
<proteinExistence type="inferred from homology"/>
<keyword evidence="7 8" id="KW-0539">Nucleus</keyword>
<reference evidence="10" key="1">
    <citation type="submission" date="2023-03" db="EMBL/GenBank/DDBJ databases">
        <title>Mating type loci evolution in Malassezia.</title>
        <authorList>
            <person name="Coelho M.A."/>
        </authorList>
    </citation>
    <scope>NUCLEOTIDE SEQUENCE</scope>
    <source>
        <strain evidence="10">CBS 11721</strain>
    </source>
</reference>
<dbReference type="GO" id="GO:0006357">
    <property type="term" value="P:regulation of transcription by RNA polymerase II"/>
    <property type="evidence" value="ECO:0007669"/>
    <property type="project" value="TreeGrafter"/>
</dbReference>
<dbReference type="AlphaFoldDB" id="A0AAF0ES77"/>
<dbReference type="PANTHER" id="PTHR13381">
    <property type="entry name" value="RNA POLYMERASE II HOLOENZYME COMPONENT SRB7"/>
    <property type="match status" value="1"/>
</dbReference>
<keyword evidence="9" id="KW-0175">Coiled coil</keyword>
<evidence type="ECO:0000313" key="10">
    <source>
        <dbReference type="EMBL" id="WFD34089.1"/>
    </source>
</evidence>
<evidence type="ECO:0000256" key="3">
    <source>
        <dbReference type="ARBA" id="ARBA00019691"/>
    </source>
</evidence>
<evidence type="ECO:0000256" key="6">
    <source>
        <dbReference type="ARBA" id="ARBA00023163"/>
    </source>
</evidence>
<comment type="similarity">
    <text evidence="2 8">Belongs to the Mediator complex subunit 21 family.</text>
</comment>
<dbReference type="SUPFAM" id="SSF140718">
    <property type="entry name" value="Mediator hinge subcomplex-like"/>
    <property type="match status" value="1"/>
</dbReference>
<evidence type="ECO:0000256" key="1">
    <source>
        <dbReference type="ARBA" id="ARBA00004123"/>
    </source>
</evidence>
<evidence type="ECO:0000256" key="8">
    <source>
        <dbReference type="RuleBase" id="RU366036"/>
    </source>
</evidence>
<comment type="subunit">
    <text evidence="8">Component of the Mediator complex.</text>
</comment>
<organism evidence="10 11">
    <name type="scientific">Malassezia cuniculi</name>
    <dbReference type="NCBI Taxonomy" id="948313"/>
    <lineage>
        <taxon>Eukaryota</taxon>
        <taxon>Fungi</taxon>
        <taxon>Dikarya</taxon>
        <taxon>Basidiomycota</taxon>
        <taxon>Ustilaginomycotina</taxon>
        <taxon>Malasseziomycetes</taxon>
        <taxon>Malasseziales</taxon>
        <taxon>Malasseziaceae</taxon>
        <taxon>Malassezia</taxon>
    </lineage>
</organism>
<feature type="coiled-coil region" evidence="9">
    <location>
        <begin position="92"/>
        <end position="126"/>
    </location>
</feature>
<evidence type="ECO:0000256" key="4">
    <source>
        <dbReference type="ARBA" id="ARBA00023015"/>
    </source>
</evidence>
<dbReference type="InterPro" id="IPR021384">
    <property type="entry name" value="Mediator_Med21"/>
</dbReference>
<evidence type="ECO:0000313" key="11">
    <source>
        <dbReference type="Proteomes" id="UP001219933"/>
    </source>
</evidence>
<evidence type="ECO:0000256" key="2">
    <source>
        <dbReference type="ARBA" id="ARBA00005770"/>
    </source>
</evidence>
<dbReference type="InterPro" id="IPR037212">
    <property type="entry name" value="Med7/Med21-like"/>
</dbReference>
<dbReference type="GO" id="GO:0003712">
    <property type="term" value="F:transcription coregulator activity"/>
    <property type="evidence" value="ECO:0007669"/>
    <property type="project" value="TreeGrafter"/>
</dbReference>
<evidence type="ECO:0000256" key="7">
    <source>
        <dbReference type="ARBA" id="ARBA00023242"/>
    </source>
</evidence>
<dbReference type="Gene3D" id="6.10.280.10">
    <property type="entry name" value="Mediator complex, subunit Med21"/>
    <property type="match status" value="1"/>
</dbReference>
<keyword evidence="6 8" id="KW-0804">Transcription</keyword>
<comment type="subcellular location">
    <subcellularLocation>
        <location evidence="1 8">Nucleus</location>
    </subcellularLocation>
</comment>
<evidence type="ECO:0000256" key="9">
    <source>
        <dbReference type="SAM" id="Coils"/>
    </source>
</evidence>
<comment type="function">
    <text evidence="8">Component of the Mediator complex, a coactivator involved in the regulated transcription of nearly all RNA polymerase II-dependent genes. Mediator functions as a bridge to convey information from gene-specific regulatory proteins to the basal RNA polymerase II transcription machinery. Mediator is recruited to promoters by direct interactions with regulatory proteins and serves as a scaffold for the assembly of a functional preinitiation complex with RNA polymerase II and the general transcription factors.</text>
</comment>
<keyword evidence="11" id="KW-1185">Reference proteome</keyword>
<dbReference type="GO" id="GO:0016592">
    <property type="term" value="C:mediator complex"/>
    <property type="evidence" value="ECO:0007669"/>
    <property type="project" value="UniProtKB-UniRule"/>
</dbReference>
<dbReference type="Pfam" id="PF11221">
    <property type="entry name" value="Med21"/>
    <property type="match status" value="1"/>
</dbReference>
<evidence type="ECO:0000256" key="5">
    <source>
        <dbReference type="ARBA" id="ARBA00023159"/>
    </source>
</evidence>
<keyword evidence="4 8" id="KW-0805">Transcription regulation</keyword>
<accession>A0AAF0ES77</accession>
<protein>
    <recommendedName>
        <fullName evidence="3 8">Mediator of RNA polymerase II transcription subunit 21</fullName>
    </recommendedName>
</protein>
<keyword evidence="5 8" id="KW-0010">Activator</keyword>
<dbReference type="PANTHER" id="PTHR13381:SF0">
    <property type="entry name" value="MEDIATOR OF RNA POLYMERASE II TRANSCRIPTION SUBUNIT 21"/>
    <property type="match status" value="1"/>
</dbReference>
<name>A0AAF0ES77_9BASI</name>